<dbReference type="Gene3D" id="1.10.357.10">
    <property type="entry name" value="Tetracycline Repressor, domain 2"/>
    <property type="match status" value="1"/>
</dbReference>
<dbReference type="EMBL" id="BAABGT010000038">
    <property type="protein sequence ID" value="GAA4547631.1"/>
    <property type="molecule type" value="Genomic_DNA"/>
</dbReference>
<evidence type="ECO:0000313" key="4">
    <source>
        <dbReference type="EMBL" id="GAA4547631.1"/>
    </source>
</evidence>
<feature type="DNA-binding region" description="H-T-H motif" evidence="2">
    <location>
        <begin position="25"/>
        <end position="44"/>
    </location>
</feature>
<dbReference type="Proteomes" id="UP001501598">
    <property type="component" value="Unassembled WGS sequence"/>
</dbReference>
<proteinExistence type="predicted"/>
<evidence type="ECO:0000259" key="3">
    <source>
        <dbReference type="PROSITE" id="PS50977"/>
    </source>
</evidence>
<organism evidence="4 5">
    <name type="scientific">Pseudonocardia xishanensis</name>
    <dbReference type="NCBI Taxonomy" id="630995"/>
    <lineage>
        <taxon>Bacteria</taxon>
        <taxon>Bacillati</taxon>
        <taxon>Actinomycetota</taxon>
        <taxon>Actinomycetes</taxon>
        <taxon>Pseudonocardiales</taxon>
        <taxon>Pseudonocardiaceae</taxon>
        <taxon>Pseudonocardia</taxon>
    </lineage>
</organism>
<evidence type="ECO:0000313" key="5">
    <source>
        <dbReference type="Proteomes" id="UP001501598"/>
    </source>
</evidence>
<dbReference type="PROSITE" id="PS50977">
    <property type="entry name" value="HTH_TETR_2"/>
    <property type="match status" value="1"/>
</dbReference>
<reference evidence="5" key="1">
    <citation type="journal article" date="2019" name="Int. J. Syst. Evol. Microbiol.">
        <title>The Global Catalogue of Microorganisms (GCM) 10K type strain sequencing project: providing services to taxonomists for standard genome sequencing and annotation.</title>
        <authorList>
            <consortium name="The Broad Institute Genomics Platform"/>
            <consortium name="The Broad Institute Genome Sequencing Center for Infectious Disease"/>
            <person name="Wu L."/>
            <person name="Ma J."/>
        </authorList>
    </citation>
    <scope>NUCLEOTIDE SEQUENCE [LARGE SCALE GENOMIC DNA]</scope>
    <source>
        <strain evidence="5">JCM 17906</strain>
    </source>
</reference>
<comment type="caution">
    <text evidence="4">The sequence shown here is derived from an EMBL/GenBank/DDBJ whole genome shotgun (WGS) entry which is preliminary data.</text>
</comment>
<dbReference type="Pfam" id="PF17940">
    <property type="entry name" value="TetR_C_31"/>
    <property type="match status" value="1"/>
</dbReference>
<dbReference type="InterPro" id="IPR041583">
    <property type="entry name" value="TetR_C_31"/>
</dbReference>
<dbReference type="Pfam" id="PF00440">
    <property type="entry name" value="TetR_N"/>
    <property type="match status" value="1"/>
</dbReference>
<dbReference type="SUPFAM" id="SSF46689">
    <property type="entry name" value="Homeodomain-like"/>
    <property type="match status" value="1"/>
</dbReference>
<keyword evidence="1 2" id="KW-0238">DNA-binding</keyword>
<feature type="domain" description="HTH tetR-type" evidence="3">
    <location>
        <begin position="2"/>
        <end position="62"/>
    </location>
</feature>
<protein>
    <submittedName>
        <fullName evidence="4">TetR/AcrR family transcriptional regulator</fullName>
    </submittedName>
</protein>
<dbReference type="InterPro" id="IPR009057">
    <property type="entry name" value="Homeodomain-like_sf"/>
</dbReference>
<dbReference type="RefSeq" id="WP_345418413.1">
    <property type="nucleotide sequence ID" value="NZ_BAABGT010000038.1"/>
</dbReference>
<gene>
    <name evidence="4" type="ORF">GCM10023175_32260</name>
</gene>
<evidence type="ECO:0000256" key="2">
    <source>
        <dbReference type="PROSITE-ProRule" id="PRU00335"/>
    </source>
</evidence>
<sequence length="190" mass="20370">MTTRREMLLDASIRVLGGGGVRALTHRAVDAAAEVPVGSTANYFSTREALLEAIVERVSSRERANFDELALTACPTTPAELAAVLAAATRDAAGVHRDLTLARYAILVESAHNPTIRQRVAETGNRVGAWFAAWMRLIGSADPTHLHLVGDYVTGLVLHQLAMPDPAFDPTDTITTLLDALVEPTHARTP</sequence>
<keyword evidence="5" id="KW-1185">Reference proteome</keyword>
<evidence type="ECO:0000256" key="1">
    <source>
        <dbReference type="ARBA" id="ARBA00023125"/>
    </source>
</evidence>
<dbReference type="InterPro" id="IPR001647">
    <property type="entry name" value="HTH_TetR"/>
</dbReference>
<name>A0ABP8RU26_9PSEU</name>
<accession>A0ABP8RU26</accession>